<evidence type="ECO:0000256" key="1">
    <source>
        <dbReference type="SAM" id="MobiDB-lite"/>
    </source>
</evidence>
<accession>A0ABT0BGE7</accession>
<organism evidence="2 3">
    <name type="scientific">Novosphingobium organovorum</name>
    <dbReference type="NCBI Taxonomy" id="2930092"/>
    <lineage>
        <taxon>Bacteria</taxon>
        <taxon>Pseudomonadati</taxon>
        <taxon>Pseudomonadota</taxon>
        <taxon>Alphaproteobacteria</taxon>
        <taxon>Sphingomonadales</taxon>
        <taxon>Sphingomonadaceae</taxon>
        <taxon>Novosphingobium</taxon>
    </lineage>
</organism>
<name>A0ABT0BGE7_9SPHN</name>
<feature type="region of interest" description="Disordered" evidence="1">
    <location>
        <begin position="1"/>
        <end position="44"/>
    </location>
</feature>
<dbReference type="Proteomes" id="UP001162881">
    <property type="component" value="Unassembled WGS sequence"/>
</dbReference>
<feature type="compositionally biased region" description="Basic and acidic residues" evidence="1">
    <location>
        <begin position="12"/>
        <end position="25"/>
    </location>
</feature>
<feature type="non-terminal residue" evidence="2">
    <location>
        <position position="1"/>
    </location>
</feature>
<comment type="caution">
    <text evidence="2">The sequence shown here is derived from an EMBL/GenBank/DDBJ whole genome shotgun (WGS) entry which is preliminary data.</text>
</comment>
<evidence type="ECO:0000313" key="3">
    <source>
        <dbReference type="Proteomes" id="UP001162881"/>
    </source>
</evidence>
<reference evidence="2" key="1">
    <citation type="submission" date="2022-03" db="EMBL/GenBank/DDBJ databases">
        <title>Identification of a novel bacterium isolated from mangrove sediments.</title>
        <authorList>
            <person name="Pan X."/>
        </authorList>
    </citation>
    <scope>NUCLEOTIDE SEQUENCE</scope>
    <source>
        <strain evidence="2">B1949</strain>
    </source>
</reference>
<gene>
    <name evidence="2" type="ORF">MTR62_15620</name>
</gene>
<keyword evidence="3" id="KW-1185">Reference proteome</keyword>
<dbReference type="EMBL" id="JALHLF010000077">
    <property type="protein sequence ID" value="MCJ2184108.1"/>
    <property type="molecule type" value="Genomic_DNA"/>
</dbReference>
<proteinExistence type="predicted"/>
<sequence>SMRQFVLATREPSTDDGRCESDPCRDIGPALRKPPPTRHRPKVSARDLPAFYARLNGDDGARLSHLALRWTILTMVRTQETDSPNGLSSRILMALSRYGVSVPIA</sequence>
<protein>
    <submittedName>
        <fullName evidence="2">Uncharacterized protein</fullName>
    </submittedName>
</protein>
<evidence type="ECO:0000313" key="2">
    <source>
        <dbReference type="EMBL" id="MCJ2184108.1"/>
    </source>
</evidence>